<dbReference type="PROSITE" id="PS51257">
    <property type="entry name" value="PROKAR_LIPOPROTEIN"/>
    <property type="match status" value="1"/>
</dbReference>
<keyword evidence="3" id="KW-1185">Reference proteome</keyword>
<accession>A0A1G9UG42</accession>
<evidence type="ECO:0000313" key="2">
    <source>
        <dbReference type="EMBL" id="SDM58866.1"/>
    </source>
</evidence>
<proteinExistence type="predicted"/>
<sequence>MSLKNRMMMALGCSVLLGGAACTQDFDQADFVHDEGQPWCDELEVGNGSTDCALLLGEDHLIFFEYAATARGARLVVNLNTLEGQEVQSFGPIAIDGAMAHPALRDINNDDREELFIPMMTGNVNTLYSLWQQDDEGLFHRAGEVSGFDVDGFELRNGLMITHSRGDAATSYETASRLTADGLGTVYEMLIDYAARDCRLLDQSGMAAMRLNPAAVVAACEARDW</sequence>
<dbReference type="STRING" id="144026.SAMN04488568_11512"/>
<evidence type="ECO:0000256" key="1">
    <source>
        <dbReference type="SAM" id="SignalP"/>
    </source>
</evidence>
<name>A0A1G9UG42_9PROT</name>
<gene>
    <name evidence="2" type="ORF">SAMN04488568_11512</name>
</gene>
<protein>
    <recommendedName>
        <fullName evidence="4">Lipoprotein</fullName>
    </recommendedName>
</protein>
<dbReference type="Proteomes" id="UP000199759">
    <property type="component" value="Unassembled WGS sequence"/>
</dbReference>
<keyword evidence="1" id="KW-0732">Signal</keyword>
<organism evidence="2 3">
    <name type="scientific">Maricaulis salignorans</name>
    <dbReference type="NCBI Taxonomy" id="144026"/>
    <lineage>
        <taxon>Bacteria</taxon>
        <taxon>Pseudomonadati</taxon>
        <taxon>Pseudomonadota</taxon>
        <taxon>Alphaproteobacteria</taxon>
        <taxon>Maricaulales</taxon>
        <taxon>Maricaulaceae</taxon>
        <taxon>Maricaulis</taxon>
    </lineage>
</organism>
<feature type="chain" id="PRO_5011569462" description="Lipoprotein" evidence="1">
    <location>
        <begin position="24"/>
        <end position="225"/>
    </location>
</feature>
<dbReference type="AlphaFoldDB" id="A0A1G9UG42"/>
<evidence type="ECO:0008006" key="4">
    <source>
        <dbReference type="Google" id="ProtNLM"/>
    </source>
</evidence>
<dbReference type="RefSeq" id="WP_143024124.1">
    <property type="nucleotide sequence ID" value="NZ_FNHG01000015.1"/>
</dbReference>
<evidence type="ECO:0000313" key="3">
    <source>
        <dbReference type="Proteomes" id="UP000199759"/>
    </source>
</evidence>
<feature type="signal peptide" evidence="1">
    <location>
        <begin position="1"/>
        <end position="23"/>
    </location>
</feature>
<reference evidence="2 3" key="1">
    <citation type="submission" date="2016-10" db="EMBL/GenBank/DDBJ databases">
        <authorList>
            <person name="de Groot N.N."/>
        </authorList>
    </citation>
    <scope>NUCLEOTIDE SEQUENCE [LARGE SCALE GENOMIC DNA]</scope>
    <source>
        <strain evidence="2 3">DSM 16077</strain>
    </source>
</reference>
<dbReference type="EMBL" id="FNHG01000015">
    <property type="protein sequence ID" value="SDM58866.1"/>
    <property type="molecule type" value="Genomic_DNA"/>
</dbReference>
<dbReference type="OrthoDB" id="7630405at2"/>